<reference evidence="10" key="1">
    <citation type="journal article" date="2014" name="Int. J. Syst. Evol. Microbiol.">
        <title>Complete genome sequence of Corynebacterium casei LMG S-19264T (=DSM 44701T), isolated from a smear-ripened cheese.</title>
        <authorList>
            <consortium name="US DOE Joint Genome Institute (JGI-PGF)"/>
            <person name="Walter F."/>
            <person name="Albersmeier A."/>
            <person name="Kalinowski J."/>
            <person name="Ruckert C."/>
        </authorList>
    </citation>
    <scope>NUCLEOTIDE SEQUENCE</scope>
    <source>
        <strain evidence="10">JCM 31311</strain>
    </source>
</reference>
<keyword evidence="11" id="KW-1185">Reference proteome</keyword>
<dbReference type="InterPro" id="IPR033671">
    <property type="entry name" value="TrmH"/>
</dbReference>
<evidence type="ECO:0000256" key="2">
    <source>
        <dbReference type="ARBA" id="ARBA00022603"/>
    </source>
</evidence>
<dbReference type="EC" id="2.1.1.34" evidence="7"/>
<sequence>MTPERYAKIRRVLSLRQPTLSVLMDEVNKPHNFSAILRTCDAVGVLRAHAVPPKVFQGGGFEAGTRALPTFEATSGSAHKWVQVQTHDDAVSAVQQLQTQGFQVLATHLSQRSLDYREPDYTRPTVVLLGAEKWGVSDAAAEAADQNIVIPMMGMVQSLNVSVAAASILFEAQRQRLAAGMYAAPQLSDEELEKLAFEWSYPELVPLYREGYPALGAEGEIIG</sequence>
<feature type="domain" description="tRNA/rRNA methyltransferase SpoU type" evidence="8">
    <location>
        <begin position="20"/>
        <end position="169"/>
    </location>
</feature>
<dbReference type="SUPFAM" id="SSF75217">
    <property type="entry name" value="alpha/beta knot"/>
    <property type="match status" value="1"/>
</dbReference>
<feature type="binding site" evidence="7">
    <location>
        <position position="150"/>
    </location>
    <ligand>
        <name>S-adenosyl-L-methionine</name>
        <dbReference type="ChEBI" id="CHEBI:59789"/>
    </ligand>
</feature>
<evidence type="ECO:0000313" key="11">
    <source>
        <dbReference type="Proteomes" id="UP000603865"/>
    </source>
</evidence>
<dbReference type="CDD" id="cd18092">
    <property type="entry name" value="SpoU-like_TrmH"/>
    <property type="match status" value="1"/>
</dbReference>
<feature type="binding site" evidence="7">
    <location>
        <position position="159"/>
    </location>
    <ligand>
        <name>S-adenosyl-L-methionine</name>
        <dbReference type="ChEBI" id="CHEBI:59789"/>
    </ligand>
</feature>
<comment type="caution">
    <text evidence="10">The sequence shown here is derived from an EMBL/GenBank/DDBJ whole genome shotgun (WGS) entry which is preliminary data.</text>
</comment>
<dbReference type="AlphaFoldDB" id="A0A918CQZ3"/>
<comment type="catalytic activity">
    <reaction evidence="7">
        <text>guanosine(18) in tRNA + S-adenosyl-L-methionine = 2'-O-methylguanosine(18) in tRNA + S-adenosyl-L-homocysteine + H(+)</text>
        <dbReference type="Rhea" id="RHEA:20077"/>
        <dbReference type="Rhea" id="RHEA-COMP:10190"/>
        <dbReference type="Rhea" id="RHEA-COMP:10192"/>
        <dbReference type="ChEBI" id="CHEBI:15378"/>
        <dbReference type="ChEBI" id="CHEBI:57856"/>
        <dbReference type="ChEBI" id="CHEBI:59789"/>
        <dbReference type="ChEBI" id="CHEBI:74269"/>
        <dbReference type="ChEBI" id="CHEBI:74445"/>
        <dbReference type="EC" id="2.1.1.34"/>
    </reaction>
</comment>
<evidence type="ECO:0000313" key="10">
    <source>
        <dbReference type="EMBL" id="GGR34270.1"/>
    </source>
</evidence>
<dbReference type="Pfam" id="PF12105">
    <property type="entry name" value="SpoU_methylas_C"/>
    <property type="match status" value="1"/>
</dbReference>
<evidence type="ECO:0000259" key="9">
    <source>
        <dbReference type="Pfam" id="PF12105"/>
    </source>
</evidence>
<organism evidence="10 11">
    <name type="scientific">Deinococcus ruber</name>
    <dbReference type="NCBI Taxonomy" id="1848197"/>
    <lineage>
        <taxon>Bacteria</taxon>
        <taxon>Thermotogati</taxon>
        <taxon>Deinococcota</taxon>
        <taxon>Deinococci</taxon>
        <taxon>Deinococcales</taxon>
        <taxon>Deinococcaceae</taxon>
        <taxon>Deinococcus</taxon>
    </lineage>
</organism>
<proteinExistence type="inferred from homology"/>
<dbReference type="InterPro" id="IPR029026">
    <property type="entry name" value="tRNA_m1G_MTases_N"/>
</dbReference>
<evidence type="ECO:0000256" key="1">
    <source>
        <dbReference type="ARBA" id="ARBA00022555"/>
    </source>
</evidence>
<evidence type="ECO:0000256" key="3">
    <source>
        <dbReference type="ARBA" id="ARBA00022679"/>
    </source>
</evidence>
<evidence type="ECO:0000256" key="4">
    <source>
        <dbReference type="ARBA" id="ARBA00022691"/>
    </source>
</evidence>
<evidence type="ECO:0000259" key="8">
    <source>
        <dbReference type="Pfam" id="PF00588"/>
    </source>
</evidence>
<dbReference type="GO" id="GO:0141100">
    <property type="term" value="F:tRNA (guanine(18)-2'-O)-methyltransferase activity"/>
    <property type="evidence" value="ECO:0007669"/>
    <property type="project" value="UniProtKB-UniRule"/>
</dbReference>
<dbReference type="Pfam" id="PF00588">
    <property type="entry name" value="SpoU_methylase"/>
    <property type="match status" value="1"/>
</dbReference>
<protein>
    <recommendedName>
        <fullName evidence="7">tRNA (guanosine(18)-2'-O)-methyltransferase</fullName>
        <ecNumber evidence="7">2.1.1.34</ecNumber>
    </recommendedName>
    <alternativeName>
        <fullName evidence="7">tRNA [Gm18] methyltransferase</fullName>
    </alternativeName>
</protein>
<name>A0A918CQZ3_9DEIO</name>
<keyword evidence="3 7" id="KW-0808">Transferase</keyword>
<dbReference type="InterPro" id="IPR001537">
    <property type="entry name" value="SpoU_MeTrfase"/>
</dbReference>
<dbReference type="RefSeq" id="WP_189093298.1">
    <property type="nucleotide sequence ID" value="NZ_BMQL01000063.1"/>
</dbReference>
<dbReference type="NCBIfam" id="NF008295">
    <property type="entry name" value="PRK11081.1"/>
    <property type="match status" value="1"/>
</dbReference>
<dbReference type="EMBL" id="BMQL01000063">
    <property type="protein sequence ID" value="GGR34270.1"/>
    <property type="molecule type" value="Genomic_DNA"/>
</dbReference>
<dbReference type="HAMAP" id="MF_02060">
    <property type="entry name" value="tRNA_methyltr_TrmH"/>
    <property type="match status" value="1"/>
</dbReference>
<feature type="binding site" evidence="7">
    <location>
        <begin position="130"/>
        <end position="134"/>
    </location>
    <ligand>
        <name>S-adenosyl-L-methionine</name>
        <dbReference type="ChEBI" id="CHEBI:59789"/>
    </ligand>
</feature>
<dbReference type="GO" id="GO:0002938">
    <property type="term" value="P:tRNA guanine ribose methylation"/>
    <property type="evidence" value="ECO:0007669"/>
    <property type="project" value="UniProtKB-UniRule"/>
</dbReference>
<dbReference type="Gene3D" id="3.40.1280.10">
    <property type="match status" value="1"/>
</dbReference>
<dbReference type="Proteomes" id="UP000603865">
    <property type="component" value="Unassembled WGS sequence"/>
</dbReference>
<reference evidence="10" key="2">
    <citation type="submission" date="2020-09" db="EMBL/GenBank/DDBJ databases">
        <authorList>
            <person name="Sun Q."/>
            <person name="Ohkuma M."/>
        </authorList>
    </citation>
    <scope>NUCLEOTIDE SEQUENCE</scope>
    <source>
        <strain evidence="10">JCM 31311</strain>
    </source>
</reference>
<gene>
    <name evidence="7 10" type="primary">trmH</name>
    <name evidence="10" type="ORF">GCM10008957_50500</name>
</gene>
<evidence type="ECO:0000256" key="5">
    <source>
        <dbReference type="ARBA" id="ARBA00022694"/>
    </source>
</evidence>
<keyword evidence="2 7" id="KW-0489">Methyltransferase</keyword>
<dbReference type="InterPro" id="IPR022724">
    <property type="entry name" value="rRNA_MeTrfase_SpoU_C"/>
</dbReference>
<keyword evidence="6 7" id="KW-0694">RNA-binding</keyword>
<comment type="function">
    <text evidence="7">Catalyzes the 2'-O methylation of guanosine at position 18 in tRNA.</text>
</comment>
<dbReference type="PANTHER" id="PTHR43453">
    <property type="entry name" value="RRNA METHYLASE-LIKE"/>
    <property type="match status" value="1"/>
</dbReference>
<comment type="similarity">
    <text evidence="7">Belongs to the class IV-like SAM-binding methyltransferase superfamily. RNA methyltransferase TrmH family.</text>
</comment>
<accession>A0A918CQZ3</accession>
<evidence type="ECO:0000256" key="7">
    <source>
        <dbReference type="HAMAP-Rule" id="MF_02060"/>
    </source>
</evidence>
<dbReference type="GO" id="GO:0000049">
    <property type="term" value="F:tRNA binding"/>
    <property type="evidence" value="ECO:0007669"/>
    <property type="project" value="UniProtKB-UniRule"/>
</dbReference>
<keyword evidence="1 7" id="KW-0820">tRNA-binding</keyword>
<dbReference type="InterPro" id="IPR029028">
    <property type="entry name" value="Alpha/beta_knot_MTases"/>
</dbReference>
<feature type="domain" description="RNA methyltransferase SpoU/TrmH type C-terminal" evidence="9">
    <location>
        <begin position="174"/>
        <end position="222"/>
    </location>
</feature>
<keyword evidence="5 7" id="KW-0819">tRNA processing</keyword>
<evidence type="ECO:0000256" key="6">
    <source>
        <dbReference type="ARBA" id="ARBA00022884"/>
    </source>
</evidence>
<dbReference type="PANTHER" id="PTHR43453:SF1">
    <property type="entry name" value="TRNA_RRNA METHYLTRANSFERASE SPOU TYPE DOMAIN-CONTAINING PROTEIN"/>
    <property type="match status" value="1"/>
</dbReference>
<feature type="binding site" evidence="7">
    <location>
        <position position="107"/>
    </location>
    <ligand>
        <name>S-adenosyl-L-methionine</name>
        <dbReference type="ChEBI" id="CHEBI:59789"/>
    </ligand>
</feature>
<keyword evidence="4 7" id="KW-0949">S-adenosyl-L-methionine</keyword>